<keyword evidence="3" id="KW-1185">Reference proteome</keyword>
<evidence type="ECO:0000313" key="3">
    <source>
        <dbReference type="Proteomes" id="UP000503129"/>
    </source>
</evidence>
<evidence type="ECO:0000313" key="2">
    <source>
        <dbReference type="EMBL" id="QDL12281.1"/>
    </source>
</evidence>
<dbReference type="Proteomes" id="UP000503129">
    <property type="component" value="Chromosome"/>
</dbReference>
<feature type="compositionally biased region" description="Basic and acidic residues" evidence="1">
    <location>
        <begin position="40"/>
        <end position="55"/>
    </location>
</feature>
<name>A0A856MRL0_9CYAN</name>
<dbReference type="AlphaFoldDB" id="A0A856MRL0"/>
<dbReference type="EMBL" id="CP030118">
    <property type="protein sequence ID" value="QDL12281.1"/>
    <property type="molecule type" value="Genomic_DNA"/>
</dbReference>
<sequence length="98" mass="11598">MRLKRWESPRQEGRNDKGRGGSARQRQVKKQQQMLRKRLKEGSKLEKDNQADSRKQGKKKKQRQGEENLIFPLIFSFLSKDNIVCHGRLHKVSKLNDK</sequence>
<feature type="compositionally biased region" description="Basic and acidic residues" evidence="1">
    <location>
        <begin position="1"/>
        <end position="19"/>
    </location>
</feature>
<proteinExistence type="predicted"/>
<organism evidence="2 3">
    <name type="scientific">Brasilonema sennae CENA114</name>
    <dbReference type="NCBI Taxonomy" id="415709"/>
    <lineage>
        <taxon>Bacteria</taxon>
        <taxon>Bacillati</taxon>
        <taxon>Cyanobacteriota</taxon>
        <taxon>Cyanophyceae</taxon>
        <taxon>Nostocales</taxon>
        <taxon>Scytonemataceae</taxon>
        <taxon>Brasilonema</taxon>
        <taxon>Bromeliae group (in: Brasilonema)</taxon>
    </lineage>
</organism>
<protein>
    <submittedName>
        <fullName evidence="2">Uncharacterized protein</fullName>
    </submittedName>
</protein>
<gene>
    <name evidence="2" type="ORF">DP114_16630</name>
</gene>
<reference evidence="2 3" key="1">
    <citation type="submission" date="2018-06" db="EMBL/GenBank/DDBJ databases">
        <title>Comparative genomics of Brasilonema spp. strains.</title>
        <authorList>
            <person name="Alvarenga D.O."/>
            <person name="Fiore M.F."/>
            <person name="Varani A.M."/>
        </authorList>
    </citation>
    <scope>NUCLEOTIDE SEQUENCE [LARGE SCALE GENOMIC DNA]</scope>
    <source>
        <strain evidence="2 3">CENA114</strain>
    </source>
</reference>
<feature type="region of interest" description="Disordered" evidence="1">
    <location>
        <begin position="1"/>
        <end position="65"/>
    </location>
</feature>
<dbReference type="RefSeq" id="WP_171976598.1">
    <property type="nucleotide sequence ID" value="NZ_CAWOXK010000001.1"/>
</dbReference>
<dbReference type="KEGG" id="bsen:DP114_16630"/>
<accession>A0A856MRL0</accession>
<evidence type="ECO:0000256" key="1">
    <source>
        <dbReference type="SAM" id="MobiDB-lite"/>
    </source>
</evidence>